<dbReference type="EMBL" id="FQYP01000006">
    <property type="protein sequence ID" value="SHJ18900.1"/>
    <property type="molecule type" value="Genomic_DNA"/>
</dbReference>
<dbReference type="FunFam" id="3.30.70.580:FF:000001">
    <property type="entry name" value="tRNA pseudouridine synthase A"/>
    <property type="match status" value="1"/>
</dbReference>
<comment type="subunit">
    <text evidence="4">Homodimer.</text>
</comment>
<evidence type="ECO:0000256" key="2">
    <source>
        <dbReference type="ARBA" id="ARBA00022694"/>
    </source>
</evidence>
<dbReference type="SUPFAM" id="SSF55120">
    <property type="entry name" value="Pseudouridine synthase"/>
    <property type="match status" value="1"/>
</dbReference>
<keyword evidence="3 4" id="KW-0413">Isomerase</keyword>
<evidence type="ECO:0000256" key="6">
    <source>
        <dbReference type="PIRSR" id="PIRSR001430-2"/>
    </source>
</evidence>
<dbReference type="NCBIfam" id="TIGR00071">
    <property type="entry name" value="hisT_truA"/>
    <property type="match status" value="1"/>
</dbReference>
<comment type="catalytic activity">
    <reaction evidence="4 7">
        <text>uridine(38/39/40) in tRNA = pseudouridine(38/39/40) in tRNA</text>
        <dbReference type="Rhea" id="RHEA:22376"/>
        <dbReference type="Rhea" id="RHEA-COMP:10085"/>
        <dbReference type="Rhea" id="RHEA-COMP:10087"/>
        <dbReference type="ChEBI" id="CHEBI:65314"/>
        <dbReference type="ChEBI" id="CHEBI:65315"/>
        <dbReference type="EC" id="5.4.99.12"/>
    </reaction>
</comment>
<dbReference type="EC" id="5.4.99.12" evidence="4"/>
<evidence type="ECO:0000259" key="8">
    <source>
        <dbReference type="Pfam" id="PF01416"/>
    </source>
</evidence>
<dbReference type="GO" id="GO:0031119">
    <property type="term" value="P:tRNA pseudouridine synthesis"/>
    <property type="evidence" value="ECO:0007669"/>
    <property type="project" value="UniProtKB-UniRule"/>
</dbReference>
<dbReference type="PANTHER" id="PTHR11142:SF0">
    <property type="entry name" value="TRNA PSEUDOURIDINE SYNTHASE-LIKE 1"/>
    <property type="match status" value="1"/>
</dbReference>
<organism evidence="9 10">
    <name type="scientific">Aquimarina spongiae</name>
    <dbReference type="NCBI Taxonomy" id="570521"/>
    <lineage>
        <taxon>Bacteria</taxon>
        <taxon>Pseudomonadati</taxon>
        <taxon>Bacteroidota</taxon>
        <taxon>Flavobacteriia</taxon>
        <taxon>Flavobacteriales</taxon>
        <taxon>Flavobacteriaceae</taxon>
        <taxon>Aquimarina</taxon>
    </lineage>
</organism>
<keyword evidence="2 4" id="KW-0819">tRNA processing</keyword>
<evidence type="ECO:0000313" key="10">
    <source>
        <dbReference type="Proteomes" id="UP000184432"/>
    </source>
</evidence>
<dbReference type="InterPro" id="IPR020097">
    <property type="entry name" value="PsdUridine_synth_TruA_a/b_dom"/>
</dbReference>
<feature type="domain" description="Pseudouridine synthase I TruA alpha/beta" evidence="8">
    <location>
        <begin position="140"/>
        <end position="242"/>
    </location>
</feature>
<comment type="similarity">
    <text evidence="1 4 7">Belongs to the tRNA pseudouridine synthase TruA family.</text>
</comment>
<dbReference type="AlphaFoldDB" id="A0A1M6H9G4"/>
<evidence type="ECO:0000256" key="7">
    <source>
        <dbReference type="RuleBase" id="RU003792"/>
    </source>
</evidence>
<sequence>MRYFLELSYNGVPYHGWQRQPNAISVQEVIEKGLSTVLRTTIDIVGAGRTDTGVHAKQIMAHFDIEKDIDSEDLKYKLNSILPPEIAVRNVQEVAVNAHARFDAVSRSYEYHLTLAKNPFVLDKSYYFKKKLDIDSMNEAAKLLLNYTNFKCFSKSKTDVKTYNCTITEAYWKKYGDDLVFSISANRFLRNMVRAIVGTLIEIGEGKLAVGDLITIIKSEDRSRAGYSVPAHGLYLTNVQYPDNIYQLNGRKER</sequence>
<dbReference type="Gene3D" id="3.30.70.660">
    <property type="entry name" value="Pseudouridine synthase I, catalytic domain, C-terminal subdomain"/>
    <property type="match status" value="1"/>
</dbReference>
<dbReference type="InterPro" id="IPR020095">
    <property type="entry name" value="PsdUridine_synth_TruA_C"/>
</dbReference>
<reference evidence="10" key="1">
    <citation type="submission" date="2016-11" db="EMBL/GenBank/DDBJ databases">
        <authorList>
            <person name="Varghese N."/>
            <person name="Submissions S."/>
        </authorList>
    </citation>
    <scope>NUCLEOTIDE SEQUENCE [LARGE SCALE GENOMIC DNA]</scope>
    <source>
        <strain evidence="10">DSM 22623</strain>
    </source>
</reference>
<comment type="function">
    <text evidence="4">Formation of pseudouridine at positions 38, 39 and 40 in the anticodon stem and loop of transfer RNAs.</text>
</comment>
<dbReference type="Proteomes" id="UP000184432">
    <property type="component" value="Unassembled WGS sequence"/>
</dbReference>
<name>A0A1M6H9G4_9FLAO</name>
<dbReference type="PANTHER" id="PTHR11142">
    <property type="entry name" value="PSEUDOURIDYLATE SYNTHASE"/>
    <property type="match status" value="1"/>
</dbReference>
<keyword evidence="10" id="KW-1185">Reference proteome</keyword>
<evidence type="ECO:0000256" key="4">
    <source>
        <dbReference type="HAMAP-Rule" id="MF_00171"/>
    </source>
</evidence>
<proteinExistence type="inferred from homology"/>
<dbReference type="CDD" id="cd02570">
    <property type="entry name" value="PseudoU_synth_EcTruA"/>
    <property type="match status" value="1"/>
</dbReference>
<evidence type="ECO:0000256" key="1">
    <source>
        <dbReference type="ARBA" id="ARBA00009375"/>
    </source>
</evidence>
<feature type="active site" description="Nucleophile" evidence="4 5">
    <location>
        <position position="51"/>
    </location>
</feature>
<dbReference type="GO" id="GO:0003723">
    <property type="term" value="F:RNA binding"/>
    <property type="evidence" value="ECO:0007669"/>
    <property type="project" value="InterPro"/>
</dbReference>
<dbReference type="PIRSF" id="PIRSF001430">
    <property type="entry name" value="tRNA_psdUrid_synth"/>
    <property type="match status" value="1"/>
</dbReference>
<comment type="caution">
    <text evidence="4">Lacks conserved residue(s) required for the propagation of feature annotation.</text>
</comment>
<dbReference type="InterPro" id="IPR001406">
    <property type="entry name" value="PsdUridine_synth_TruA"/>
</dbReference>
<dbReference type="RefSeq" id="WP_073316931.1">
    <property type="nucleotide sequence ID" value="NZ_FQYP01000006.1"/>
</dbReference>
<dbReference type="InterPro" id="IPR020094">
    <property type="entry name" value="TruA/RsuA/RluB/E/F_N"/>
</dbReference>
<gene>
    <name evidence="4" type="primary">truA</name>
    <name evidence="9" type="ORF">SAMN04488508_106155</name>
</gene>
<dbReference type="GO" id="GO:0160147">
    <property type="term" value="F:tRNA pseudouridine(38-40) synthase activity"/>
    <property type="evidence" value="ECO:0007669"/>
    <property type="project" value="UniProtKB-EC"/>
</dbReference>
<dbReference type="OrthoDB" id="9811823at2"/>
<dbReference type="STRING" id="570521.SAMN04488508_106155"/>
<feature type="binding site" evidence="4 6">
    <location>
        <position position="109"/>
    </location>
    <ligand>
        <name>substrate</name>
    </ligand>
</feature>
<accession>A0A1M6H9G4</accession>
<evidence type="ECO:0000256" key="5">
    <source>
        <dbReference type="PIRSR" id="PIRSR001430-1"/>
    </source>
</evidence>
<protein>
    <recommendedName>
        <fullName evidence="4">tRNA pseudouridine synthase A</fullName>
        <ecNumber evidence="4">5.4.99.12</ecNumber>
    </recommendedName>
    <alternativeName>
        <fullName evidence="4">tRNA pseudouridine(38-40) synthase</fullName>
    </alternativeName>
    <alternativeName>
        <fullName evidence="4">tRNA pseudouridylate synthase I</fullName>
    </alternativeName>
    <alternativeName>
        <fullName evidence="4">tRNA-uridine isomerase I</fullName>
    </alternativeName>
</protein>
<dbReference type="HAMAP" id="MF_00171">
    <property type="entry name" value="TruA"/>
    <property type="match status" value="1"/>
</dbReference>
<dbReference type="Pfam" id="PF01416">
    <property type="entry name" value="PseudoU_synth_1"/>
    <property type="match status" value="2"/>
</dbReference>
<evidence type="ECO:0000256" key="3">
    <source>
        <dbReference type="ARBA" id="ARBA00023235"/>
    </source>
</evidence>
<dbReference type="InterPro" id="IPR020103">
    <property type="entry name" value="PsdUridine_synth_cat_dom_sf"/>
</dbReference>
<dbReference type="Gene3D" id="3.30.70.580">
    <property type="entry name" value="Pseudouridine synthase I, catalytic domain, N-terminal subdomain"/>
    <property type="match status" value="1"/>
</dbReference>
<feature type="domain" description="Pseudouridine synthase I TruA alpha/beta" evidence="8">
    <location>
        <begin position="9"/>
        <end position="103"/>
    </location>
</feature>
<evidence type="ECO:0000313" key="9">
    <source>
        <dbReference type="EMBL" id="SHJ18900.1"/>
    </source>
</evidence>